<dbReference type="Gene3D" id="1.25.10.10">
    <property type="entry name" value="Leucine-rich Repeat Variant"/>
    <property type="match status" value="3"/>
</dbReference>
<evidence type="ECO:0000313" key="3">
    <source>
        <dbReference type="Proteomes" id="UP000001918"/>
    </source>
</evidence>
<dbReference type="Pfam" id="PF13646">
    <property type="entry name" value="HEAT_2"/>
    <property type="match status" value="2"/>
</dbReference>
<dbReference type="SMART" id="SM00567">
    <property type="entry name" value="EZ_HEAT"/>
    <property type="match status" value="5"/>
</dbReference>
<dbReference type="AlphaFoldDB" id="D1A598"/>
<dbReference type="SUPFAM" id="SSF48371">
    <property type="entry name" value="ARM repeat"/>
    <property type="match status" value="3"/>
</dbReference>
<evidence type="ECO:0000313" key="2">
    <source>
        <dbReference type="EMBL" id="ACZ00084.1"/>
    </source>
</evidence>
<dbReference type="EMBL" id="CP001738">
    <property type="protein sequence ID" value="ACZ00084.1"/>
    <property type="molecule type" value="Genomic_DNA"/>
</dbReference>
<organism evidence="2 3">
    <name type="scientific">Thermomonospora curvata (strain ATCC 19995 / DSM 43183 / JCM 3096 / KCTC 9072 / NBRC 15933 / NCIMB 10081 / Henssen B9)</name>
    <dbReference type="NCBI Taxonomy" id="471852"/>
    <lineage>
        <taxon>Bacteria</taxon>
        <taxon>Bacillati</taxon>
        <taxon>Actinomycetota</taxon>
        <taxon>Actinomycetes</taxon>
        <taxon>Streptosporangiales</taxon>
        <taxon>Thermomonosporaceae</taxon>
        <taxon>Thermomonospora</taxon>
    </lineage>
</organism>
<sequence>MGEVIDYGRFAERMRRAAERGRSAFWELLRDFQREWGYQDPEGPPRRSRRAEDEFDEDGFEEDDFDEDDAARVDVSLPVPEALKEWWDLPFNSFVHSPELYYTHPEWPPTIRPDPTGYGSGGALPVRNPFVGPDEDRRVCVFMAEYEYCNEWGYLAAEAGRPDPRVLVSIEDDWVLQARSISEFFLQLAVERIPYRHGWRLCLGLHEVVEHPGLLDRLRATYPEMGLLPWRELGVDSLAYGAPDAIIYHARGEGADFPLMICARAREALLRVARTLRIDVVGYAIESPEHGPDSGQEADIGPVALVEGDADGLGRWTVTAVHPAEPASSFAEPSGQVVSATDRDGTITVTADAGGRVHVRLDGAEPQVRKLHEAEVTAVACVRPDGGPLVVTGDAEGTVRLWEPPGQPPKRPFAHGEGAVCALAAAVLPTGPAVAAAWTDGQVRVQDVRSGVSADFWLGTGITGLELRPEDELRVKAGNGTTVLRLDPERLWPHRKIRLRLNEIDWASLRHARGSARDIPDVIMKVATPRGGEVGEGLNELEARLLREDAVYPATSAAVPFLVELACNRPLGDPERLFRLLSRISRAHEEIDDERMRSLALEGRAAVEAQIPVLVAALGSSDPVVRHGAAFVLADFPERALELVPVLQARYAAETDPVTAAALVLAIGDLTEERRDAPLEWLRGLLADAPCREVRAAAAVALLWCGVPEFSGELARAVEEELTAAEPALRETFWVLEYGFTDLLLGAMGDHPGELIELIGSLLESAEHDVPAWQVRRAGKVMRTWRAAPQRLLPLLAGLLNGERESTGRAALEEIEWCGPAAAQVADALVALLDSPQLWRSRGALEVLARLGDARCLPQLTRELAADRMLFYLEDMVGGMAEHADELVPVLRPILSAAHGDVPAGLVTGVGRWGVRAAPLVPELTGLLEDDGARKEAASALGAIGEAAAGAVPVLRRCLHQSRAEEERQEAAWALWRITGDGAEALEVLADALRPSLSVEIAERLLDLGRAAAPAVPLLRPLLEEAPDEESATAAACVIHHATGDTAVLPRVIEAVETTAATPLGMLAVRALNGPGAAAAVPRLREIIDSARVLAHPDDREAIPRDLAYRALAAEALARITDSPS</sequence>
<feature type="region of interest" description="Disordered" evidence="1">
    <location>
        <begin position="36"/>
        <end position="71"/>
    </location>
</feature>
<dbReference type="InterPro" id="IPR015943">
    <property type="entry name" value="WD40/YVTN_repeat-like_dom_sf"/>
</dbReference>
<dbReference type="eggNOG" id="COG1413">
    <property type="taxonomic scope" value="Bacteria"/>
</dbReference>
<protein>
    <submittedName>
        <fullName evidence="2">WD-40 repeat protein</fullName>
    </submittedName>
</protein>
<feature type="compositionally biased region" description="Acidic residues" evidence="1">
    <location>
        <begin position="53"/>
        <end position="69"/>
    </location>
</feature>
<dbReference type="PANTHER" id="PTHR12697:SF5">
    <property type="entry name" value="DEOXYHYPUSINE HYDROXYLASE"/>
    <property type="match status" value="1"/>
</dbReference>
<proteinExistence type="predicted"/>
<dbReference type="Proteomes" id="UP000001918">
    <property type="component" value="Chromosome"/>
</dbReference>
<dbReference type="GO" id="GO:0016491">
    <property type="term" value="F:oxidoreductase activity"/>
    <property type="evidence" value="ECO:0007669"/>
    <property type="project" value="TreeGrafter"/>
</dbReference>
<dbReference type="InterPro" id="IPR011044">
    <property type="entry name" value="Quino_amine_DH_bsu"/>
</dbReference>
<reference evidence="2 3" key="1">
    <citation type="journal article" date="2011" name="Stand. Genomic Sci.">
        <title>Complete genome sequence of Thermomonospora curvata type strain (B9).</title>
        <authorList>
            <person name="Chertkov O."/>
            <person name="Sikorski J."/>
            <person name="Nolan M."/>
            <person name="Lapidus A."/>
            <person name="Lucas S."/>
            <person name="Del Rio T.G."/>
            <person name="Tice H."/>
            <person name="Cheng J.F."/>
            <person name="Goodwin L."/>
            <person name="Pitluck S."/>
            <person name="Liolios K."/>
            <person name="Ivanova N."/>
            <person name="Mavromatis K."/>
            <person name="Mikhailova N."/>
            <person name="Ovchinnikova G."/>
            <person name="Pati A."/>
            <person name="Chen A."/>
            <person name="Palaniappan K."/>
            <person name="Djao O.D."/>
            <person name="Land M."/>
            <person name="Hauser L."/>
            <person name="Chang Y.J."/>
            <person name="Jeffries C.D."/>
            <person name="Brettin T."/>
            <person name="Han C."/>
            <person name="Detter J.C."/>
            <person name="Rohde M."/>
            <person name="Goker M."/>
            <person name="Woyke T."/>
            <person name="Bristow J."/>
            <person name="Eisen J.A."/>
            <person name="Markowitz V."/>
            <person name="Hugenholtz P."/>
            <person name="Klenk H.P."/>
            <person name="Kyrpides N.C."/>
        </authorList>
    </citation>
    <scope>NUCLEOTIDE SEQUENCE [LARGE SCALE GENOMIC DNA]</scope>
    <source>
        <strain evidence="3">ATCC 19995 / DSM 43183 / JCM 3096 / KCTC 9072 / NBRC 15933 / NCIMB 10081 / Henssen B9</strain>
    </source>
</reference>
<gene>
    <name evidence="2" type="ordered locus">Tcur_4558</name>
</gene>
<dbReference type="SUPFAM" id="SSF50969">
    <property type="entry name" value="YVTN repeat-like/Quinoprotein amine dehydrogenase"/>
    <property type="match status" value="1"/>
</dbReference>
<dbReference type="PANTHER" id="PTHR12697">
    <property type="entry name" value="PBS LYASE HEAT-LIKE PROTEIN"/>
    <property type="match status" value="1"/>
</dbReference>
<dbReference type="RefSeq" id="WP_012854865.1">
    <property type="nucleotide sequence ID" value="NC_013510.1"/>
</dbReference>
<name>D1A598_THECD</name>
<dbReference type="InterPro" id="IPR011989">
    <property type="entry name" value="ARM-like"/>
</dbReference>
<dbReference type="Gene3D" id="2.130.10.10">
    <property type="entry name" value="YVTN repeat-like/Quinoprotein amine dehydrogenase"/>
    <property type="match status" value="1"/>
</dbReference>
<accession>D1A598</accession>
<dbReference type="HOGENOM" id="CLU_279770_0_0_11"/>
<dbReference type="InterPro" id="IPR016024">
    <property type="entry name" value="ARM-type_fold"/>
</dbReference>
<keyword evidence="3" id="KW-1185">Reference proteome</keyword>
<dbReference type="KEGG" id="tcu:Tcur_4558"/>
<evidence type="ECO:0000256" key="1">
    <source>
        <dbReference type="SAM" id="MobiDB-lite"/>
    </source>
</evidence>
<dbReference type="InterPro" id="IPR004155">
    <property type="entry name" value="PBS_lyase_HEAT"/>
</dbReference>
<dbReference type="STRING" id="471852.Tcur_4558"/>